<name>A0A0A8YN99_ARUDO</name>
<accession>A0A0A8YN99</accession>
<dbReference type="AlphaFoldDB" id="A0A0A8YN99"/>
<reference evidence="1" key="2">
    <citation type="journal article" date="2015" name="Data Brief">
        <title>Shoot transcriptome of the giant reed, Arundo donax.</title>
        <authorList>
            <person name="Barrero R.A."/>
            <person name="Guerrero F.D."/>
            <person name="Moolhuijzen P."/>
            <person name="Goolsby J.A."/>
            <person name="Tidwell J."/>
            <person name="Bellgard S.E."/>
            <person name="Bellgard M.I."/>
        </authorList>
    </citation>
    <scope>NUCLEOTIDE SEQUENCE</scope>
    <source>
        <tissue evidence="1">Shoot tissue taken approximately 20 cm above the soil surface</tissue>
    </source>
</reference>
<organism evidence="1">
    <name type="scientific">Arundo donax</name>
    <name type="common">Giant reed</name>
    <name type="synonym">Donax arundinaceus</name>
    <dbReference type="NCBI Taxonomy" id="35708"/>
    <lineage>
        <taxon>Eukaryota</taxon>
        <taxon>Viridiplantae</taxon>
        <taxon>Streptophyta</taxon>
        <taxon>Embryophyta</taxon>
        <taxon>Tracheophyta</taxon>
        <taxon>Spermatophyta</taxon>
        <taxon>Magnoliopsida</taxon>
        <taxon>Liliopsida</taxon>
        <taxon>Poales</taxon>
        <taxon>Poaceae</taxon>
        <taxon>PACMAD clade</taxon>
        <taxon>Arundinoideae</taxon>
        <taxon>Arundineae</taxon>
        <taxon>Arundo</taxon>
    </lineage>
</organism>
<protein>
    <submittedName>
        <fullName evidence="1">Uncharacterized protein</fullName>
    </submittedName>
</protein>
<reference evidence="1" key="1">
    <citation type="submission" date="2014-09" db="EMBL/GenBank/DDBJ databases">
        <authorList>
            <person name="Magalhaes I.L.F."/>
            <person name="Oliveira U."/>
            <person name="Santos F.R."/>
            <person name="Vidigal T.H.D.A."/>
            <person name="Brescovit A.D."/>
            <person name="Santos A.J."/>
        </authorList>
    </citation>
    <scope>NUCLEOTIDE SEQUENCE</scope>
    <source>
        <tissue evidence="1">Shoot tissue taken approximately 20 cm above the soil surface</tissue>
    </source>
</reference>
<dbReference type="EMBL" id="GBRH01269746">
    <property type="protein sequence ID" value="JAD28149.1"/>
    <property type="molecule type" value="Transcribed_RNA"/>
</dbReference>
<proteinExistence type="predicted"/>
<sequence>MHQITVSNFWSMQDVKFISLNCSSSEFLVIICPSVMKK</sequence>
<evidence type="ECO:0000313" key="1">
    <source>
        <dbReference type="EMBL" id="JAD28149.1"/>
    </source>
</evidence>